<keyword evidence="2" id="KW-1003">Cell membrane</keyword>
<dbReference type="Pfam" id="PF07690">
    <property type="entry name" value="MFS_1"/>
    <property type="match status" value="1"/>
</dbReference>
<dbReference type="PANTHER" id="PTHR43702:SF3">
    <property type="entry name" value="PROTEIN TSGA"/>
    <property type="match status" value="1"/>
</dbReference>
<feature type="transmembrane region" description="Helical" evidence="3">
    <location>
        <begin position="233"/>
        <end position="253"/>
    </location>
</feature>
<evidence type="ECO:0008006" key="6">
    <source>
        <dbReference type="Google" id="ProtNLM"/>
    </source>
</evidence>
<feature type="transmembrane region" description="Helical" evidence="3">
    <location>
        <begin position="171"/>
        <end position="194"/>
    </location>
</feature>
<feature type="transmembrane region" description="Helical" evidence="3">
    <location>
        <begin position="331"/>
        <end position="355"/>
    </location>
</feature>
<comment type="subcellular location">
    <subcellularLocation>
        <location evidence="1">Cell inner membrane</location>
        <topology evidence="1">Multi-pass membrane protein</topology>
    </subcellularLocation>
</comment>
<keyword evidence="3" id="KW-0472">Membrane</keyword>
<organism evidence="4 5">
    <name type="scientific">Lithohypha guttulata</name>
    <dbReference type="NCBI Taxonomy" id="1690604"/>
    <lineage>
        <taxon>Eukaryota</taxon>
        <taxon>Fungi</taxon>
        <taxon>Dikarya</taxon>
        <taxon>Ascomycota</taxon>
        <taxon>Pezizomycotina</taxon>
        <taxon>Eurotiomycetes</taxon>
        <taxon>Chaetothyriomycetidae</taxon>
        <taxon>Chaetothyriales</taxon>
        <taxon>Trichomeriaceae</taxon>
        <taxon>Lithohypha</taxon>
    </lineage>
</organism>
<comment type="caution">
    <text evidence="4">The sequence shown here is derived from an EMBL/GenBank/DDBJ whole genome shotgun (WGS) entry which is preliminary data.</text>
</comment>
<dbReference type="AlphaFoldDB" id="A0AAN7TE55"/>
<dbReference type="SUPFAM" id="SSF103473">
    <property type="entry name" value="MFS general substrate transporter"/>
    <property type="match status" value="1"/>
</dbReference>
<dbReference type="Proteomes" id="UP001309876">
    <property type="component" value="Unassembled WGS sequence"/>
</dbReference>
<feature type="transmembrane region" description="Helical" evidence="3">
    <location>
        <begin position="80"/>
        <end position="101"/>
    </location>
</feature>
<feature type="transmembrane region" description="Helical" evidence="3">
    <location>
        <begin position="133"/>
        <end position="150"/>
    </location>
</feature>
<evidence type="ECO:0000313" key="5">
    <source>
        <dbReference type="Proteomes" id="UP001309876"/>
    </source>
</evidence>
<gene>
    <name evidence="4" type="ORF">LTR05_001164</name>
</gene>
<dbReference type="GO" id="GO:0005886">
    <property type="term" value="C:plasma membrane"/>
    <property type="evidence" value="ECO:0007669"/>
    <property type="project" value="UniProtKB-SubCell"/>
</dbReference>
<evidence type="ECO:0000256" key="1">
    <source>
        <dbReference type="ARBA" id="ARBA00004429"/>
    </source>
</evidence>
<dbReference type="InterPro" id="IPR050375">
    <property type="entry name" value="MFS_TsgA-like"/>
</dbReference>
<keyword evidence="3" id="KW-0812">Transmembrane</keyword>
<protein>
    <recommendedName>
        <fullName evidence="6">MFS general substrate transporter</fullName>
    </recommendedName>
</protein>
<dbReference type="EMBL" id="JAVRRJ010000001">
    <property type="protein sequence ID" value="KAK5090986.1"/>
    <property type="molecule type" value="Genomic_DNA"/>
</dbReference>
<feature type="transmembrane region" description="Helical" evidence="3">
    <location>
        <begin position="367"/>
        <end position="386"/>
    </location>
</feature>
<feature type="transmembrane region" description="Helical" evidence="3">
    <location>
        <begin position="40"/>
        <end position="60"/>
    </location>
</feature>
<evidence type="ECO:0000256" key="3">
    <source>
        <dbReference type="SAM" id="Phobius"/>
    </source>
</evidence>
<dbReference type="InterPro" id="IPR036259">
    <property type="entry name" value="MFS_trans_sf"/>
</dbReference>
<dbReference type="InterPro" id="IPR011701">
    <property type="entry name" value="MFS"/>
</dbReference>
<dbReference type="GO" id="GO:0022857">
    <property type="term" value="F:transmembrane transporter activity"/>
    <property type="evidence" value="ECO:0007669"/>
    <property type="project" value="InterPro"/>
</dbReference>
<evidence type="ECO:0000256" key="2">
    <source>
        <dbReference type="ARBA" id="ARBA00022475"/>
    </source>
</evidence>
<dbReference type="Gene3D" id="1.20.1250.20">
    <property type="entry name" value="MFS general substrate transporter like domains"/>
    <property type="match status" value="2"/>
</dbReference>
<keyword evidence="5" id="KW-1185">Reference proteome</keyword>
<keyword evidence="3" id="KW-1133">Transmembrane helix</keyword>
<proteinExistence type="predicted"/>
<name>A0AAN7TE55_9EURO</name>
<reference evidence="4 5" key="1">
    <citation type="submission" date="2023-08" db="EMBL/GenBank/DDBJ databases">
        <title>Black Yeasts Isolated from many extreme environments.</title>
        <authorList>
            <person name="Coleine C."/>
            <person name="Stajich J.E."/>
            <person name="Selbmann L."/>
        </authorList>
    </citation>
    <scope>NUCLEOTIDE SEQUENCE [LARGE SCALE GENOMIC DNA]</scope>
    <source>
        <strain evidence="4 5">CCFEE 5910</strain>
    </source>
</reference>
<dbReference type="PANTHER" id="PTHR43702">
    <property type="entry name" value="L-FUCOSE-PROTON SYMPORTER"/>
    <property type="match status" value="1"/>
</dbReference>
<sequence length="503" mass="54492">MPFKQTMSRTWSSIQKAFGSFDVQAGSSIEPNSITSWQEWSGVSCFSLLFFCWGLAYGLLDVMNYHIKVAMSIDRASAALLALTYYSAYVPGSLCIGGPLVRKYGYRFAAVVGLLFLGIGDQIMSIGAARLQFSMMCFGHFVVGIGVSGLESTANPYTVNVGRRKGATFRILFGQSMAAFGTVIAPLLANAVIFDATKAEIAPLVDPKQPGRCLMPPPPSQSEAGNLHTVISFYRWLGCGIFALAFALAILFFRTKLVVEPVVSESPKLDQSAWKFWKHPLCSRRYTRVWYGVVANFFNLGCQVTVAQFFIEHMRVNACNSDKQAAQNMMWAQVLFMVGRLVAAALVMVPALPLVKNSRIMKGIFKGRIILACYLAGAVAFTGVGVGAKGQAAVAFACMIMFAESPSFPMIFETATTGLGQWTSTAESITITSICGGGILPVAMGKLVDRAGISTAWILPTICFTVVWSFPLNCNLVPSFKHGIDSAHGEEGDKQEVEMERAG</sequence>
<accession>A0AAN7TE55</accession>
<feature type="transmembrane region" description="Helical" evidence="3">
    <location>
        <begin position="289"/>
        <end position="311"/>
    </location>
</feature>
<feature type="transmembrane region" description="Helical" evidence="3">
    <location>
        <begin position="108"/>
        <end position="127"/>
    </location>
</feature>
<evidence type="ECO:0000313" key="4">
    <source>
        <dbReference type="EMBL" id="KAK5090986.1"/>
    </source>
</evidence>